<dbReference type="InterPro" id="IPR005561">
    <property type="entry name" value="ANTAR"/>
</dbReference>
<dbReference type="Gene3D" id="1.10.10.10">
    <property type="entry name" value="Winged helix-like DNA-binding domain superfamily/Winged helix DNA-binding domain"/>
    <property type="match status" value="1"/>
</dbReference>
<evidence type="ECO:0000256" key="3">
    <source>
        <dbReference type="ARBA" id="ARBA00023015"/>
    </source>
</evidence>
<dbReference type="SMART" id="SM00065">
    <property type="entry name" value="GAF"/>
    <property type="match status" value="1"/>
</dbReference>
<evidence type="ECO:0000313" key="6">
    <source>
        <dbReference type="EMBL" id="QNE17549.1"/>
    </source>
</evidence>
<dbReference type="KEGG" id="kqi:F1D05_06060"/>
<gene>
    <name evidence="6" type="ORF">F1D05_06060</name>
</gene>
<keyword evidence="3" id="KW-0805">Transcription regulation</keyword>
<reference evidence="6 7" key="2">
    <citation type="journal article" date="2020" name="Microbiol. Resour. Announc.">
        <title>Antarctic desert soil bacteria exhibit high novel natural product potential, evaluated through long-read genome sequencing and comparative genomics.</title>
        <authorList>
            <person name="Benaud N."/>
            <person name="Edwards R.J."/>
            <person name="Amos T.G."/>
            <person name="D'Agostino P.M."/>
            <person name="Gutierrez-Chavez C."/>
            <person name="Montgomery K."/>
            <person name="Nicetic I."/>
            <person name="Ferrari B.C."/>
        </authorList>
    </citation>
    <scope>NUCLEOTIDE SEQUENCE [LARGE SCALE GENOMIC DNA]</scope>
    <source>
        <strain evidence="6 7">SPB151</strain>
    </source>
</reference>
<dbReference type="RefSeq" id="WP_185446377.1">
    <property type="nucleotide sequence ID" value="NZ_CP043661.1"/>
</dbReference>
<dbReference type="Pfam" id="PF03861">
    <property type="entry name" value="ANTAR"/>
    <property type="match status" value="1"/>
</dbReference>
<dbReference type="EMBL" id="CP043661">
    <property type="protein sequence ID" value="QNE17549.1"/>
    <property type="molecule type" value="Genomic_DNA"/>
</dbReference>
<keyword evidence="7" id="KW-1185">Reference proteome</keyword>
<dbReference type="InterPro" id="IPR003018">
    <property type="entry name" value="GAF"/>
</dbReference>
<evidence type="ECO:0000259" key="5">
    <source>
        <dbReference type="PROSITE" id="PS50921"/>
    </source>
</evidence>
<evidence type="ECO:0000313" key="7">
    <source>
        <dbReference type="Proteomes" id="UP000515563"/>
    </source>
</evidence>
<keyword evidence="2" id="KW-0418">Kinase</keyword>
<evidence type="ECO:0000256" key="4">
    <source>
        <dbReference type="ARBA" id="ARBA00023163"/>
    </source>
</evidence>
<dbReference type="SUPFAM" id="SSF55781">
    <property type="entry name" value="GAF domain-like"/>
    <property type="match status" value="1"/>
</dbReference>
<dbReference type="Pfam" id="PF13185">
    <property type="entry name" value="GAF_2"/>
    <property type="match status" value="1"/>
</dbReference>
<dbReference type="PIRSF" id="PIRSF036625">
    <property type="entry name" value="GAF_ANTAR"/>
    <property type="match status" value="1"/>
</dbReference>
<dbReference type="Gene3D" id="3.30.450.40">
    <property type="match status" value="1"/>
</dbReference>
<dbReference type="AlphaFoldDB" id="A0A7G6WU84"/>
<dbReference type="PROSITE" id="PS50921">
    <property type="entry name" value="ANTAR"/>
    <property type="match status" value="1"/>
</dbReference>
<keyword evidence="4" id="KW-0804">Transcription</keyword>
<dbReference type="GO" id="GO:0016301">
    <property type="term" value="F:kinase activity"/>
    <property type="evidence" value="ECO:0007669"/>
    <property type="project" value="UniProtKB-KW"/>
</dbReference>
<dbReference type="InterPro" id="IPR012074">
    <property type="entry name" value="GAF_ANTAR"/>
</dbReference>
<organism evidence="6 7">
    <name type="scientific">Kribbella qitaiheensis</name>
    <dbReference type="NCBI Taxonomy" id="1544730"/>
    <lineage>
        <taxon>Bacteria</taxon>
        <taxon>Bacillati</taxon>
        <taxon>Actinomycetota</taxon>
        <taxon>Actinomycetes</taxon>
        <taxon>Propionibacteriales</taxon>
        <taxon>Kribbellaceae</taxon>
        <taxon>Kribbella</taxon>
    </lineage>
</organism>
<dbReference type="InterPro" id="IPR011006">
    <property type="entry name" value="CheY-like_superfamily"/>
</dbReference>
<dbReference type="Proteomes" id="UP000515563">
    <property type="component" value="Chromosome"/>
</dbReference>
<keyword evidence="1" id="KW-0808">Transferase</keyword>
<dbReference type="InterPro" id="IPR036388">
    <property type="entry name" value="WH-like_DNA-bd_sf"/>
</dbReference>
<dbReference type="InterPro" id="IPR029016">
    <property type="entry name" value="GAF-like_dom_sf"/>
</dbReference>
<reference evidence="7" key="1">
    <citation type="submission" date="2019-09" db="EMBL/GenBank/DDBJ databases">
        <title>Antimicrobial potential of Antarctic Bacteria.</title>
        <authorList>
            <person name="Benaud N."/>
            <person name="Edwards R.J."/>
            <person name="Ferrari B.C."/>
        </authorList>
    </citation>
    <scope>NUCLEOTIDE SEQUENCE [LARGE SCALE GENOMIC DNA]</scope>
    <source>
        <strain evidence="7">SPB151</strain>
    </source>
</reference>
<dbReference type="GO" id="GO:0003723">
    <property type="term" value="F:RNA binding"/>
    <property type="evidence" value="ECO:0007669"/>
    <property type="project" value="InterPro"/>
</dbReference>
<proteinExistence type="predicted"/>
<accession>A0A7G6WU84</accession>
<sequence>MSGIDDGYGENTADVFAELAIELHQSDGVEETVEAVLQFALQAVNCTQAGLALAQRGGRIEIAAVTGPVVETVYQLQIDTGEGPLIDTLRGGHTMLIRDAGTETRWPEWGTKITELGLRTVLHIALQVNDRIGGVLSLYSREPDAFDDDDDAVAHILARHAAIAVATARHEETMNLAVDARKLVGQAMGILMERYEVDGDRAFAILRRYSQDTNTKLRDVALRLVDTRKLSSPDPVGPDHKSPPASR</sequence>
<dbReference type="SMART" id="SM01012">
    <property type="entry name" value="ANTAR"/>
    <property type="match status" value="1"/>
</dbReference>
<evidence type="ECO:0000256" key="2">
    <source>
        <dbReference type="ARBA" id="ARBA00022777"/>
    </source>
</evidence>
<name>A0A7G6WU84_9ACTN</name>
<dbReference type="SUPFAM" id="SSF52172">
    <property type="entry name" value="CheY-like"/>
    <property type="match status" value="1"/>
</dbReference>
<protein>
    <submittedName>
        <fullName evidence="6">GAF and ANTAR domain-containing protein</fullName>
    </submittedName>
</protein>
<feature type="domain" description="ANTAR" evidence="5">
    <location>
        <begin position="164"/>
        <end position="225"/>
    </location>
</feature>
<evidence type="ECO:0000256" key="1">
    <source>
        <dbReference type="ARBA" id="ARBA00022679"/>
    </source>
</evidence>